<organism evidence="1">
    <name type="scientific">uncultured Desulfobacterium sp</name>
    <dbReference type="NCBI Taxonomy" id="201089"/>
    <lineage>
        <taxon>Bacteria</taxon>
        <taxon>Pseudomonadati</taxon>
        <taxon>Thermodesulfobacteriota</taxon>
        <taxon>Desulfobacteria</taxon>
        <taxon>Desulfobacterales</taxon>
        <taxon>Desulfobacteriaceae</taxon>
        <taxon>Desulfobacterium</taxon>
        <taxon>environmental samples</taxon>
    </lineage>
</organism>
<dbReference type="EMBL" id="FR695872">
    <property type="protein sequence ID" value="CBX29395.1"/>
    <property type="molecule type" value="Genomic_DNA"/>
</dbReference>
<accession>E1YFQ1</accession>
<dbReference type="AlphaFoldDB" id="E1YFQ1"/>
<proteinExistence type="predicted"/>
<sequence>MFSKRYEISEHVVRFFTGEGVNIQEIEDAIVKGKIIEIRSNPLRGKSFLSVGGCGEKAIHVIFTETRVGIFLIVMAYYPSPLIWKDSENRLPRGENSVNDAHEKCFFCGEEIKSITVGNFDYRLEGQLYVIKDVPAGLCEGCGEKYVSVETAERISALIAKGENVGREDVLVFKFG</sequence>
<name>E1YFQ1_9BACT</name>
<reference evidence="1" key="1">
    <citation type="journal article" date="2011" name="Environ. Microbiol.">
        <title>Genomic insights into the metabolic potential of the polycyclic aromatic hydrocarbon degrading sulfate-reducing Deltaproteobacterium N47.</title>
        <authorList>
            <person name="Bergmann F."/>
            <person name="Selesi D."/>
            <person name="Weinmaier T."/>
            <person name="Tischler P."/>
            <person name="Rattei T."/>
            <person name="Meckenstock R.U."/>
        </authorList>
    </citation>
    <scope>NUCLEOTIDE SEQUENCE</scope>
</reference>
<evidence type="ECO:0008006" key="2">
    <source>
        <dbReference type="Google" id="ProtNLM"/>
    </source>
</evidence>
<protein>
    <recommendedName>
        <fullName evidence="2">YgiT-type zinc finger domain protein</fullName>
    </recommendedName>
</protein>
<dbReference type="InterPro" id="IPR022453">
    <property type="entry name" value="Znf_MqsA-type"/>
</dbReference>
<evidence type="ECO:0000313" key="1">
    <source>
        <dbReference type="EMBL" id="CBX29395.1"/>
    </source>
</evidence>
<gene>
    <name evidence="1" type="ORF">N47_J03760</name>
</gene>
<dbReference type="Pfam" id="PF14076">
    <property type="entry name" value="DUF4258"/>
    <property type="match status" value="1"/>
</dbReference>
<dbReference type="CDD" id="cd12870">
    <property type="entry name" value="MqsA"/>
    <property type="match status" value="1"/>
</dbReference>
<dbReference type="InterPro" id="IPR025354">
    <property type="entry name" value="DUF4258"/>
</dbReference>
<dbReference type="Gene3D" id="3.10.20.860">
    <property type="match status" value="1"/>
</dbReference>
<dbReference type="NCBIfam" id="TIGR03831">
    <property type="entry name" value="YgiT_finger"/>
    <property type="match status" value="1"/>
</dbReference>